<feature type="non-terminal residue" evidence="2">
    <location>
        <position position="74"/>
    </location>
</feature>
<protein>
    <recommendedName>
        <fullName evidence="3">Sugar ABC transporter permease</fullName>
    </recommendedName>
</protein>
<dbReference type="InterPro" id="IPR035277">
    <property type="entry name" value="MalF_N"/>
</dbReference>
<evidence type="ECO:0000256" key="1">
    <source>
        <dbReference type="SAM" id="Phobius"/>
    </source>
</evidence>
<evidence type="ECO:0000313" key="2">
    <source>
        <dbReference type="EMBL" id="CAA9563517.1"/>
    </source>
</evidence>
<name>A0A6J4V052_9BACT</name>
<gene>
    <name evidence="2" type="ORF">AVDCRST_MAG73-3942</name>
</gene>
<keyword evidence="1" id="KW-0472">Membrane</keyword>
<keyword evidence="1" id="KW-1133">Transmembrane helix</keyword>
<keyword evidence="1" id="KW-0812">Transmembrane</keyword>
<accession>A0A6J4V052</accession>
<sequence length="74" mass="7756">MSVTIAEAPVAGAAVPPAKGGGGGGRRYTKAAYGYLAPVVISAIVFTIVPFFYTLYIAFTNYSLRNFAEYSLVG</sequence>
<dbReference type="EMBL" id="CADCWE010000256">
    <property type="protein sequence ID" value="CAA9563517.1"/>
    <property type="molecule type" value="Genomic_DNA"/>
</dbReference>
<reference evidence="2" key="1">
    <citation type="submission" date="2020-02" db="EMBL/GenBank/DDBJ databases">
        <authorList>
            <person name="Meier V. D."/>
        </authorList>
    </citation>
    <scope>NUCLEOTIDE SEQUENCE</scope>
    <source>
        <strain evidence="2">AVDCRST_MAG73</strain>
    </source>
</reference>
<dbReference type="SUPFAM" id="SSF160964">
    <property type="entry name" value="MalF N-terminal region-like"/>
    <property type="match status" value="1"/>
</dbReference>
<evidence type="ECO:0008006" key="3">
    <source>
        <dbReference type="Google" id="ProtNLM"/>
    </source>
</evidence>
<dbReference type="Gene3D" id="1.20.58.370">
    <property type="entry name" value="MalF N-terminal region-like"/>
    <property type="match status" value="1"/>
</dbReference>
<feature type="transmembrane region" description="Helical" evidence="1">
    <location>
        <begin position="35"/>
        <end position="59"/>
    </location>
</feature>
<proteinExistence type="predicted"/>
<organism evidence="2">
    <name type="scientific">uncultured Thermomicrobiales bacterium</name>
    <dbReference type="NCBI Taxonomy" id="1645740"/>
    <lineage>
        <taxon>Bacteria</taxon>
        <taxon>Pseudomonadati</taxon>
        <taxon>Thermomicrobiota</taxon>
        <taxon>Thermomicrobia</taxon>
        <taxon>Thermomicrobiales</taxon>
        <taxon>environmental samples</taxon>
    </lineage>
</organism>
<dbReference type="AlphaFoldDB" id="A0A6J4V052"/>